<evidence type="ECO:0000313" key="10">
    <source>
        <dbReference type="Proteomes" id="UP000464658"/>
    </source>
</evidence>
<comment type="similarity">
    <text evidence="2 7">Belongs to the MIP/aquaporin (TC 1.A.8) family.</text>
</comment>
<gene>
    <name evidence="9" type="primary">glpF</name>
    <name evidence="9" type="ORF">BsIDN1_17230</name>
</gene>
<dbReference type="Proteomes" id="UP000464658">
    <property type="component" value="Chromosome"/>
</dbReference>
<keyword evidence="5 8" id="KW-1133">Transmembrane helix</keyword>
<comment type="subcellular location">
    <subcellularLocation>
        <location evidence="1">Membrane</location>
        <topology evidence="1">Multi-pass membrane protein</topology>
    </subcellularLocation>
</comment>
<dbReference type="GO" id="GO:0015254">
    <property type="term" value="F:glycerol channel activity"/>
    <property type="evidence" value="ECO:0007669"/>
    <property type="project" value="TreeGrafter"/>
</dbReference>
<feature type="transmembrane region" description="Helical" evidence="8">
    <location>
        <begin position="163"/>
        <end position="184"/>
    </location>
</feature>
<evidence type="ECO:0000256" key="4">
    <source>
        <dbReference type="ARBA" id="ARBA00022692"/>
    </source>
</evidence>
<dbReference type="GO" id="GO:0005886">
    <property type="term" value="C:plasma membrane"/>
    <property type="evidence" value="ECO:0007669"/>
    <property type="project" value="TreeGrafter"/>
</dbReference>
<evidence type="ECO:0000256" key="5">
    <source>
        <dbReference type="ARBA" id="ARBA00022989"/>
    </source>
</evidence>
<dbReference type="InterPro" id="IPR023271">
    <property type="entry name" value="Aquaporin-like"/>
</dbReference>
<keyword evidence="6 8" id="KW-0472">Membrane</keyword>
<keyword evidence="4 7" id="KW-0812">Transmembrane</keyword>
<accession>A0A5S9M5M2</accession>
<name>A0A5S9M5M2_BACIA</name>
<reference evidence="9 10" key="1">
    <citation type="submission" date="2019-12" db="EMBL/GenBank/DDBJ databases">
        <title>Full genome sequence of a Bacillus safensis strain isolated from commercially available natto in Indonesia.</title>
        <authorList>
            <person name="Yoshida M."/>
            <person name="Uomi M."/>
            <person name="Waturangi D."/>
            <person name="Ekaputri J.J."/>
            <person name="Setiamarga D.H.E."/>
        </authorList>
    </citation>
    <scope>NUCLEOTIDE SEQUENCE [LARGE SCALE GENOMIC DNA]</scope>
    <source>
        <strain evidence="9 10">IDN1</strain>
    </source>
</reference>
<dbReference type="InterPro" id="IPR000425">
    <property type="entry name" value="MIP"/>
</dbReference>
<sequence length="272" mass="28261">MTPFWGEVVGTMLLIIFGGGVCAAVNLKKSLAYQSGWIVIAFGWGFAVAIAAYATGGISGAHLNPALTIGLALEGSFPWADVPMYIAGQMLGALIGAIIVFLHYLPHWKATDDPGAKLGVFSTGPAIPHTFANVLSEVIGTFVLVLGILAIGANKFADGINPLIVGFLIVAIGLSLGGTTGYAINPARDLGPRIAHAILPIPGKGPSNWKYAWVPVIGPILGGAFGGVFYNAAFKANITPAFWIVSVIFLVVVLLGLYVSTKNQTNAVNESM</sequence>
<feature type="transmembrane region" description="Helical" evidence="8">
    <location>
        <begin position="6"/>
        <end position="25"/>
    </location>
</feature>
<feature type="transmembrane region" description="Helical" evidence="8">
    <location>
        <begin position="211"/>
        <end position="234"/>
    </location>
</feature>
<evidence type="ECO:0000256" key="8">
    <source>
        <dbReference type="SAM" id="Phobius"/>
    </source>
</evidence>
<dbReference type="AlphaFoldDB" id="A0A5S9M5M2"/>
<feature type="transmembrane region" description="Helical" evidence="8">
    <location>
        <begin position="240"/>
        <end position="259"/>
    </location>
</feature>
<dbReference type="InterPro" id="IPR050363">
    <property type="entry name" value="MIP/Aquaporin"/>
</dbReference>
<dbReference type="InterPro" id="IPR022357">
    <property type="entry name" value="MIP_CS"/>
</dbReference>
<evidence type="ECO:0000256" key="2">
    <source>
        <dbReference type="ARBA" id="ARBA00006175"/>
    </source>
</evidence>
<dbReference type="SUPFAM" id="SSF81338">
    <property type="entry name" value="Aquaporin-like"/>
    <property type="match status" value="1"/>
</dbReference>
<evidence type="ECO:0000256" key="6">
    <source>
        <dbReference type="ARBA" id="ARBA00023136"/>
    </source>
</evidence>
<evidence type="ECO:0000256" key="7">
    <source>
        <dbReference type="RuleBase" id="RU000477"/>
    </source>
</evidence>
<dbReference type="PANTHER" id="PTHR43829:SF9">
    <property type="entry name" value="AQUAPORIN-9"/>
    <property type="match status" value="1"/>
</dbReference>
<dbReference type="EMBL" id="AP021906">
    <property type="protein sequence ID" value="BBP88105.1"/>
    <property type="molecule type" value="Genomic_DNA"/>
</dbReference>
<dbReference type="NCBIfam" id="TIGR00861">
    <property type="entry name" value="MIP"/>
    <property type="match status" value="1"/>
</dbReference>
<dbReference type="Gene3D" id="1.20.1080.10">
    <property type="entry name" value="Glycerol uptake facilitator protein"/>
    <property type="match status" value="1"/>
</dbReference>
<evidence type="ECO:0000313" key="9">
    <source>
        <dbReference type="EMBL" id="BBP88105.1"/>
    </source>
</evidence>
<feature type="transmembrane region" description="Helical" evidence="8">
    <location>
        <begin position="82"/>
        <end position="105"/>
    </location>
</feature>
<organism evidence="9 10">
    <name type="scientific">Bacillus safensis</name>
    <dbReference type="NCBI Taxonomy" id="561879"/>
    <lineage>
        <taxon>Bacteria</taxon>
        <taxon>Bacillati</taxon>
        <taxon>Bacillota</taxon>
        <taxon>Bacilli</taxon>
        <taxon>Bacillales</taxon>
        <taxon>Bacillaceae</taxon>
        <taxon>Bacillus</taxon>
    </lineage>
</organism>
<evidence type="ECO:0000256" key="1">
    <source>
        <dbReference type="ARBA" id="ARBA00004141"/>
    </source>
</evidence>
<keyword evidence="3 7" id="KW-0813">Transport</keyword>
<feature type="transmembrane region" description="Helical" evidence="8">
    <location>
        <begin position="126"/>
        <end position="151"/>
    </location>
</feature>
<dbReference type="PROSITE" id="PS00221">
    <property type="entry name" value="MIP"/>
    <property type="match status" value="1"/>
</dbReference>
<evidence type="ECO:0000256" key="3">
    <source>
        <dbReference type="ARBA" id="ARBA00022448"/>
    </source>
</evidence>
<proteinExistence type="inferred from homology"/>
<dbReference type="PANTHER" id="PTHR43829">
    <property type="entry name" value="AQUAPORIN OR AQUAGLYCEROPORIN RELATED"/>
    <property type="match status" value="1"/>
</dbReference>
<dbReference type="PRINTS" id="PR00783">
    <property type="entry name" value="MINTRINSICP"/>
</dbReference>
<feature type="transmembrane region" description="Helical" evidence="8">
    <location>
        <begin position="37"/>
        <end position="62"/>
    </location>
</feature>
<protein>
    <submittedName>
        <fullName evidence="9">Glycerol uptake facilitator protein</fullName>
    </submittedName>
</protein>
<dbReference type="Pfam" id="PF00230">
    <property type="entry name" value="MIP"/>
    <property type="match status" value="1"/>
</dbReference>